<keyword evidence="4" id="KW-1185">Reference proteome</keyword>
<evidence type="ECO:0000256" key="1">
    <source>
        <dbReference type="SAM" id="SignalP"/>
    </source>
</evidence>
<dbReference type="PROSITE" id="PS50927">
    <property type="entry name" value="BULB_LECTIN"/>
    <property type="match status" value="2"/>
</dbReference>
<reference evidence="3 4" key="1">
    <citation type="journal article" date="2024" name="Plant Biotechnol. J.">
        <title>Dendrobium thyrsiflorum genome and its molecular insights into genes involved in important horticultural traits.</title>
        <authorList>
            <person name="Chen B."/>
            <person name="Wang J.Y."/>
            <person name="Zheng P.J."/>
            <person name="Li K.L."/>
            <person name="Liang Y.M."/>
            <person name="Chen X.F."/>
            <person name="Zhang C."/>
            <person name="Zhao X."/>
            <person name="He X."/>
            <person name="Zhang G.Q."/>
            <person name="Liu Z.J."/>
            <person name="Xu Q."/>
        </authorList>
    </citation>
    <scope>NUCLEOTIDE SEQUENCE [LARGE SCALE GENOMIC DNA]</scope>
    <source>
        <strain evidence="3">GZMU011</strain>
    </source>
</reference>
<dbReference type="Gene3D" id="2.90.10.10">
    <property type="entry name" value="Bulb-type lectin domain"/>
    <property type="match status" value="2"/>
</dbReference>
<feature type="signal peptide" evidence="1">
    <location>
        <begin position="1"/>
        <end position="26"/>
    </location>
</feature>
<protein>
    <recommendedName>
        <fullName evidence="2">Bulb-type lectin domain-containing protein</fullName>
    </recommendedName>
</protein>
<dbReference type="InterPro" id="IPR036426">
    <property type="entry name" value="Bulb-type_lectin_dom_sf"/>
</dbReference>
<organism evidence="3 4">
    <name type="scientific">Dendrobium thyrsiflorum</name>
    <name type="common">Pinecone-like raceme dendrobium</name>
    <name type="synonym">Orchid</name>
    <dbReference type="NCBI Taxonomy" id="117978"/>
    <lineage>
        <taxon>Eukaryota</taxon>
        <taxon>Viridiplantae</taxon>
        <taxon>Streptophyta</taxon>
        <taxon>Embryophyta</taxon>
        <taxon>Tracheophyta</taxon>
        <taxon>Spermatophyta</taxon>
        <taxon>Magnoliopsida</taxon>
        <taxon>Liliopsida</taxon>
        <taxon>Asparagales</taxon>
        <taxon>Orchidaceae</taxon>
        <taxon>Epidendroideae</taxon>
        <taxon>Malaxideae</taxon>
        <taxon>Dendrobiinae</taxon>
        <taxon>Dendrobium</taxon>
    </lineage>
</organism>
<dbReference type="CDD" id="cd00028">
    <property type="entry name" value="B_lectin"/>
    <property type="match status" value="1"/>
</dbReference>
<sequence>MAPFLNIIPLCIFLLIVLISASGSTAETNVLLTGQTLSHQAKLSYADTGVSLVMQHDCNLVTYNGQGTPTWHTNTAGKGYRECILSFTDNGRLVVRNPNGGQMWISSNANSKVGKYVAVLRPNGLVSIFGPAVWSTAGIESNISSEIVPSIKNLKNSPIVYNILFSGQVLYNNGKLSDNGYSFIMKDDCELALQNSNGLVSWSTWTKGNGQNCFARLSYKGELAVRADDYEPVWSSWASEEAPVGEYVLLMQQNGEAVIYGPEVWTNKHDKSGFIKMPISEK</sequence>
<keyword evidence="1" id="KW-0732">Signal</keyword>
<feature type="chain" id="PRO_5044741003" description="Bulb-type lectin domain-containing protein" evidence="1">
    <location>
        <begin position="27"/>
        <end position="282"/>
    </location>
</feature>
<feature type="domain" description="Bulb-type lectin" evidence="2">
    <location>
        <begin position="28"/>
        <end position="141"/>
    </location>
</feature>
<gene>
    <name evidence="3" type="ORF">M5K25_024758</name>
</gene>
<dbReference type="SUPFAM" id="SSF51110">
    <property type="entry name" value="alpha-D-mannose-specific plant lectins"/>
    <property type="match status" value="2"/>
</dbReference>
<evidence type="ECO:0000313" key="3">
    <source>
        <dbReference type="EMBL" id="KAL0906278.1"/>
    </source>
</evidence>
<proteinExistence type="predicted"/>
<dbReference type="InterPro" id="IPR001480">
    <property type="entry name" value="Bulb-type_lectin_dom"/>
</dbReference>
<feature type="domain" description="Bulb-type lectin" evidence="2">
    <location>
        <begin position="161"/>
        <end position="272"/>
    </location>
</feature>
<dbReference type="Proteomes" id="UP001552299">
    <property type="component" value="Unassembled WGS sequence"/>
</dbReference>
<name>A0ABD0U2S1_DENTH</name>
<dbReference type="AlphaFoldDB" id="A0ABD0U2S1"/>
<dbReference type="SMART" id="SM00108">
    <property type="entry name" value="B_lectin"/>
    <property type="match status" value="2"/>
</dbReference>
<comment type="caution">
    <text evidence="3">The sequence shown here is derived from an EMBL/GenBank/DDBJ whole genome shotgun (WGS) entry which is preliminary data.</text>
</comment>
<dbReference type="GO" id="GO:0051707">
    <property type="term" value="P:response to other organism"/>
    <property type="evidence" value="ECO:0007669"/>
    <property type="project" value="UniProtKB-ARBA"/>
</dbReference>
<accession>A0ABD0U2S1</accession>
<evidence type="ECO:0000313" key="4">
    <source>
        <dbReference type="Proteomes" id="UP001552299"/>
    </source>
</evidence>
<dbReference type="EMBL" id="JANQDX010000018">
    <property type="protein sequence ID" value="KAL0906278.1"/>
    <property type="molecule type" value="Genomic_DNA"/>
</dbReference>
<evidence type="ECO:0000259" key="2">
    <source>
        <dbReference type="PROSITE" id="PS50927"/>
    </source>
</evidence>